<dbReference type="SUPFAM" id="SSF51735">
    <property type="entry name" value="NAD(P)-binding Rossmann-fold domains"/>
    <property type="match status" value="1"/>
</dbReference>
<accession>A0A8G2BIG8</accession>
<comment type="caution">
    <text evidence="2">The sequence shown here is derived from an EMBL/GenBank/DDBJ whole genome shotgun (WGS) entry which is preliminary data.</text>
</comment>
<protein>
    <submittedName>
        <fullName evidence="2">3-oxoacyl-[acyl-carrier protein] reductase</fullName>
    </submittedName>
</protein>
<gene>
    <name evidence="2" type="ORF">SAMN05660686_01875</name>
</gene>
<reference evidence="2 3" key="1">
    <citation type="submission" date="2016-10" db="EMBL/GenBank/DDBJ databases">
        <authorList>
            <person name="Varghese N."/>
            <person name="Submissions S."/>
        </authorList>
    </citation>
    <scope>NUCLEOTIDE SEQUENCE [LARGE SCALE GENOMIC DNA]</scope>
    <source>
        <strain evidence="2 3">DSM 18839</strain>
    </source>
</reference>
<dbReference type="EMBL" id="FNBW01000005">
    <property type="protein sequence ID" value="SDF63843.1"/>
    <property type="molecule type" value="Genomic_DNA"/>
</dbReference>
<dbReference type="PRINTS" id="PR00081">
    <property type="entry name" value="GDHRDH"/>
</dbReference>
<dbReference type="PANTHER" id="PTHR42760">
    <property type="entry name" value="SHORT-CHAIN DEHYDROGENASES/REDUCTASES FAMILY MEMBER"/>
    <property type="match status" value="1"/>
</dbReference>
<dbReference type="PANTHER" id="PTHR42760:SF78">
    <property type="entry name" value="3-OXOACYL-[ACYL-CARRIER-PROTEIN] REDUCTASE [NADH]"/>
    <property type="match status" value="1"/>
</dbReference>
<dbReference type="Gene3D" id="3.40.50.720">
    <property type="entry name" value="NAD(P)-binding Rossmann-like Domain"/>
    <property type="match status" value="1"/>
</dbReference>
<sequence>MEIGFEGRTVVVTGAVRGIGQGIAHAFAALGATVHAWDILADGLQETRRTASPERGGTIHPHVVDVTDFDAVKAAVEAAEAESASGAVDVAVHVAGGVKGQSKRPIEEVTLEDWRAIQAVNLDGAFHLAKAVAPGMKQAGTGRIVVISSGAAFNVSLTGIHSYGTAKSAQVGFVRQLSAELGPFGITVNSVAPGFMPTSPDYVRQWESYGEEGQTAMVKRIPMGRIGTPKDIANAVLFFASDHAEWVTGQTLRVSGGM</sequence>
<dbReference type="AlphaFoldDB" id="A0A8G2BIG8"/>
<keyword evidence="3" id="KW-1185">Reference proteome</keyword>
<evidence type="ECO:0000256" key="1">
    <source>
        <dbReference type="ARBA" id="ARBA00006484"/>
    </source>
</evidence>
<dbReference type="Pfam" id="PF13561">
    <property type="entry name" value="adh_short_C2"/>
    <property type="match status" value="1"/>
</dbReference>
<dbReference type="GO" id="GO:0016616">
    <property type="term" value="F:oxidoreductase activity, acting on the CH-OH group of donors, NAD or NADP as acceptor"/>
    <property type="evidence" value="ECO:0007669"/>
    <property type="project" value="TreeGrafter"/>
</dbReference>
<comment type="similarity">
    <text evidence="1">Belongs to the short-chain dehydrogenases/reductases (SDR) family.</text>
</comment>
<name>A0A8G2BIG8_9PROT</name>
<organism evidence="2 3">
    <name type="scientific">Thalassobaculum litoreum DSM 18839</name>
    <dbReference type="NCBI Taxonomy" id="1123362"/>
    <lineage>
        <taxon>Bacteria</taxon>
        <taxon>Pseudomonadati</taxon>
        <taxon>Pseudomonadota</taxon>
        <taxon>Alphaproteobacteria</taxon>
        <taxon>Rhodospirillales</taxon>
        <taxon>Thalassobaculaceae</taxon>
        <taxon>Thalassobaculum</taxon>
    </lineage>
</organism>
<dbReference type="InterPro" id="IPR036291">
    <property type="entry name" value="NAD(P)-bd_dom_sf"/>
</dbReference>
<dbReference type="RefSeq" id="WP_028792774.1">
    <property type="nucleotide sequence ID" value="NZ_FNBW01000005.1"/>
</dbReference>
<dbReference type="Proteomes" id="UP000198615">
    <property type="component" value="Unassembled WGS sequence"/>
</dbReference>
<proteinExistence type="inferred from homology"/>
<evidence type="ECO:0000313" key="2">
    <source>
        <dbReference type="EMBL" id="SDF63843.1"/>
    </source>
</evidence>
<dbReference type="InterPro" id="IPR002347">
    <property type="entry name" value="SDR_fam"/>
</dbReference>
<dbReference type="FunFam" id="3.40.50.720:FF:000084">
    <property type="entry name" value="Short-chain dehydrogenase reductase"/>
    <property type="match status" value="1"/>
</dbReference>
<evidence type="ECO:0000313" key="3">
    <source>
        <dbReference type="Proteomes" id="UP000198615"/>
    </source>
</evidence>
<dbReference type="CDD" id="cd05233">
    <property type="entry name" value="SDR_c"/>
    <property type="match status" value="1"/>
</dbReference>
<dbReference type="OrthoDB" id="9780084at2"/>